<dbReference type="Proteomes" id="UP000182491">
    <property type="component" value="Unassembled WGS sequence"/>
</dbReference>
<name>A0A1I7GZJ0_9BACT</name>
<dbReference type="RefSeq" id="WP_082815103.1">
    <property type="nucleotide sequence ID" value="NZ_BMXC01000001.1"/>
</dbReference>
<evidence type="ECO:0000313" key="3">
    <source>
        <dbReference type="Proteomes" id="UP000182491"/>
    </source>
</evidence>
<reference evidence="3" key="1">
    <citation type="submission" date="2016-10" db="EMBL/GenBank/DDBJ databases">
        <authorList>
            <person name="Varghese N."/>
        </authorList>
    </citation>
    <scope>NUCLEOTIDE SEQUENCE [LARGE SCALE GENOMIC DNA]</scope>
    <source>
        <strain evidence="3">DSM 18820</strain>
    </source>
</reference>
<accession>A0A1I7GZJ0</accession>
<dbReference type="Pfam" id="PF18950">
    <property type="entry name" value="DUF5694"/>
    <property type="match status" value="1"/>
</dbReference>
<organism evidence="2 3">
    <name type="scientific">Pontibacter akesuensis</name>
    <dbReference type="NCBI Taxonomy" id="388950"/>
    <lineage>
        <taxon>Bacteria</taxon>
        <taxon>Pseudomonadati</taxon>
        <taxon>Bacteroidota</taxon>
        <taxon>Cytophagia</taxon>
        <taxon>Cytophagales</taxon>
        <taxon>Hymenobacteraceae</taxon>
        <taxon>Pontibacter</taxon>
    </lineage>
</organism>
<proteinExistence type="predicted"/>
<dbReference type="OrthoDB" id="661563at2"/>
<dbReference type="STRING" id="388950.GCA_001611675_00476"/>
<evidence type="ECO:0000313" key="2">
    <source>
        <dbReference type="EMBL" id="SFU53822.1"/>
    </source>
</evidence>
<feature type="signal peptide" evidence="1">
    <location>
        <begin position="1"/>
        <end position="16"/>
    </location>
</feature>
<evidence type="ECO:0000256" key="1">
    <source>
        <dbReference type="SAM" id="SignalP"/>
    </source>
</evidence>
<dbReference type="PROSITE" id="PS51257">
    <property type="entry name" value="PROKAR_LIPOPROTEIN"/>
    <property type="match status" value="1"/>
</dbReference>
<dbReference type="InterPro" id="IPR043749">
    <property type="entry name" value="DUF5694"/>
</dbReference>
<protein>
    <submittedName>
        <fullName evidence="2">Uncharacterized protein</fullName>
    </submittedName>
</protein>
<dbReference type="AlphaFoldDB" id="A0A1I7GZJ0"/>
<gene>
    <name evidence="2" type="ORF">SAMN04487941_1380</name>
</gene>
<sequence length="300" mass="34273">MKKTWFFLLPILFVFACNSINKSDSSTPPLPPEPTTKTQILLLGSLHFNQFQDESSPASNFLGQKRQQEIDEVNQLLEKYQPDMVMIERAPAEQAKYDSLFQLFKAGKLDLNELEGGTGEVYQFAFKLARNLRHGTVYCVDYDQSTSQGLLSTGDNIELFEAGLQNFRNVSRGVTADFMDGNLTFRKFFIFLNKPEIIQLSHQQFYNLPAYVQNGSFRSYEGLDRNAIDTTQIGAEFISLFYERNLKIYSNILNTQLKHKGKRILLIMGQTHIGVLQDIIENNPAYEIVPANNYLSSSIY</sequence>
<feature type="chain" id="PRO_5010368179" evidence="1">
    <location>
        <begin position="17"/>
        <end position="300"/>
    </location>
</feature>
<keyword evidence="1" id="KW-0732">Signal</keyword>
<dbReference type="EMBL" id="FPCA01000001">
    <property type="protein sequence ID" value="SFU53822.1"/>
    <property type="molecule type" value="Genomic_DNA"/>
</dbReference>
<keyword evidence="3" id="KW-1185">Reference proteome</keyword>